<evidence type="ECO:0000256" key="2">
    <source>
        <dbReference type="SAM" id="Phobius"/>
    </source>
</evidence>
<reference evidence="3 4" key="1">
    <citation type="submission" date="2023-07" db="EMBL/GenBank/DDBJ databases">
        <title>Sequencing the genomes of 1000 actinobacteria strains.</title>
        <authorList>
            <person name="Klenk H.-P."/>
        </authorList>
    </citation>
    <scope>NUCLEOTIDE SEQUENCE [LARGE SCALE GENOMIC DNA]</scope>
    <source>
        <strain evidence="3 4">GD13</strain>
    </source>
</reference>
<dbReference type="Proteomes" id="UP001240447">
    <property type="component" value="Unassembled WGS sequence"/>
</dbReference>
<dbReference type="Pfam" id="PF04977">
    <property type="entry name" value="DivIC"/>
    <property type="match status" value="1"/>
</dbReference>
<feature type="transmembrane region" description="Helical" evidence="2">
    <location>
        <begin position="46"/>
        <end position="63"/>
    </location>
</feature>
<comment type="caution">
    <text evidence="3">The sequence shown here is derived from an EMBL/GenBank/DDBJ whole genome shotgun (WGS) entry which is preliminary data.</text>
</comment>
<evidence type="ECO:0000313" key="4">
    <source>
        <dbReference type="Proteomes" id="UP001240447"/>
    </source>
</evidence>
<keyword evidence="3" id="KW-0132">Cell division</keyword>
<feature type="compositionally biased region" description="Basic and acidic residues" evidence="1">
    <location>
        <begin position="173"/>
        <end position="192"/>
    </location>
</feature>
<protein>
    <submittedName>
        <fullName evidence="3">Cell division protein FtsB</fullName>
    </submittedName>
</protein>
<feature type="region of interest" description="Disordered" evidence="1">
    <location>
        <begin position="125"/>
        <end position="192"/>
    </location>
</feature>
<sequence length="192" mass="21127">MADRRTSSRRPGSPGGRPGVRSTARSRPAAGPVAARSDRSRPTGRAVVLLVVLGVLAVSWASSMRAHLEQQRHLSELRASIAASESAIEDLRREKRRWQDPAYVETQARKRLGFVMPGETSYQVIGRDGEPLAPEATLSEPDTEDEVPPPWWAKAWGAVESAGARPEDEQDQPADRIRAPKQPRSEPRSVRP</sequence>
<accession>A0ABT9NJK9</accession>
<keyword evidence="2" id="KW-1133">Transmembrane helix</keyword>
<gene>
    <name evidence="3" type="ORF">J2S59_000054</name>
</gene>
<keyword evidence="3" id="KW-0131">Cell cycle</keyword>
<evidence type="ECO:0000313" key="3">
    <source>
        <dbReference type="EMBL" id="MDP9820245.1"/>
    </source>
</evidence>
<proteinExistence type="predicted"/>
<keyword evidence="4" id="KW-1185">Reference proteome</keyword>
<feature type="region of interest" description="Disordered" evidence="1">
    <location>
        <begin position="1"/>
        <end position="40"/>
    </location>
</feature>
<keyword evidence="2" id="KW-0472">Membrane</keyword>
<dbReference type="GO" id="GO:0051301">
    <property type="term" value="P:cell division"/>
    <property type="evidence" value="ECO:0007669"/>
    <property type="project" value="UniProtKB-KW"/>
</dbReference>
<keyword evidence="2" id="KW-0812">Transmembrane</keyword>
<organism evidence="3 4">
    <name type="scientific">Nocardioides massiliensis</name>
    <dbReference type="NCBI Taxonomy" id="1325935"/>
    <lineage>
        <taxon>Bacteria</taxon>
        <taxon>Bacillati</taxon>
        <taxon>Actinomycetota</taxon>
        <taxon>Actinomycetes</taxon>
        <taxon>Propionibacteriales</taxon>
        <taxon>Nocardioidaceae</taxon>
        <taxon>Nocardioides</taxon>
    </lineage>
</organism>
<name>A0ABT9NJK9_9ACTN</name>
<dbReference type="RefSeq" id="WP_306824698.1">
    <property type="nucleotide sequence ID" value="NZ_JAUSQM010000001.1"/>
</dbReference>
<dbReference type="InterPro" id="IPR007060">
    <property type="entry name" value="FtsL/DivIC"/>
</dbReference>
<evidence type="ECO:0000256" key="1">
    <source>
        <dbReference type="SAM" id="MobiDB-lite"/>
    </source>
</evidence>
<dbReference type="EMBL" id="JAUSQM010000001">
    <property type="protein sequence ID" value="MDP9820245.1"/>
    <property type="molecule type" value="Genomic_DNA"/>
</dbReference>